<evidence type="ECO:0000256" key="4">
    <source>
        <dbReference type="ARBA" id="ARBA00039045"/>
    </source>
</evidence>
<dbReference type="PROSITE" id="PS00920">
    <property type="entry name" value="NITRIL_CHT_1"/>
    <property type="match status" value="1"/>
</dbReference>
<dbReference type="Pfam" id="PF00795">
    <property type="entry name" value="CN_hydrolase"/>
    <property type="match status" value="1"/>
</dbReference>
<dbReference type="InterPro" id="IPR003010">
    <property type="entry name" value="C-N_Hydrolase"/>
</dbReference>
<feature type="domain" description="CN hydrolase" evidence="6">
    <location>
        <begin position="1"/>
        <end position="243"/>
    </location>
</feature>
<evidence type="ECO:0000313" key="8">
    <source>
        <dbReference type="Proteomes" id="UP000247810"/>
    </source>
</evidence>
<dbReference type="EC" id="3.5.5.1" evidence="4"/>
<evidence type="ECO:0000256" key="5">
    <source>
        <dbReference type="PROSITE-ProRule" id="PRU10139"/>
    </source>
</evidence>
<dbReference type="SUPFAM" id="SSF56317">
    <property type="entry name" value="Carbon-nitrogen hydrolase"/>
    <property type="match status" value="1"/>
</dbReference>
<dbReference type="Gene3D" id="3.60.110.10">
    <property type="entry name" value="Carbon-nitrogen hydrolase"/>
    <property type="match status" value="1"/>
</dbReference>
<keyword evidence="8" id="KW-1185">Reference proteome</keyword>
<protein>
    <recommendedName>
        <fullName evidence="4">nitrilase</fullName>
        <ecNumber evidence="4">3.5.5.1</ecNumber>
    </recommendedName>
</protein>
<sequence>MPSPNEAKKVRVAAVQAEPKVVSLLADAGNEGANVIGFPEVFIPGYPWSIFTASPLENSAFMNEYFHHSLVVDSDEMHQIQASVSEHGMFCVLGFSERYQGSLYISQVFINPDGQIVHHRRKTKPTHVERAYWGNGEGESLQSVVESPFGRIGALLSCWEHTQPLLRYYEYQQDVDIHVASWPVIWNRPEAPGSQWPYWITGEINNRLSQDERPSSHLILDKANCPYRMSKRTLRSPLEQQSI</sequence>
<dbReference type="Proteomes" id="UP000247810">
    <property type="component" value="Unassembled WGS sequence"/>
</dbReference>
<evidence type="ECO:0000256" key="2">
    <source>
        <dbReference type="ARBA" id="ARBA00022801"/>
    </source>
</evidence>
<dbReference type="PANTHER" id="PTHR46044">
    <property type="entry name" value="NITRILASE"/>
    <property type="match status" value="1"/>
</dbReference>
<evidence type="ECO:0000256" key="3">
    <source>
        <dbReference type="ARBA" id="ARBA00036406"/>
    </source>
</evidence>
<evidence type="ECO:0000313" key="7">
    <source>
        <dbReference type="EMBL" id="PYH99769.1"/>
    </source>
</evidence>
<dbReference type="STRING" id="1448320.A0A319DQN2"/>
<reference evidence="7 8" key="1">
    <citation type="submission" date="2018-02" db="EMBL/GenBank/DDBJ databases">
        <title>The genomes of Aspergillus section Nigri reveals drivers in fungal speciation.</title>
        <authorList>
            <consortium name="DOE Joint Genome Institute"/>
            <person name="Vesth T.C."/>
            <person name="Nybo J."/>
            <person name="Theobald S."/>
            <person name="Brandl J."/>
            <person name="Frisvad J.C."/>
            <person name="Nielsen K.F."/>
            <person name="Lyhne E.K."/>
            <person name="Kogle M.E."/>
            <person name="Kuo A."/>
            <person name="Riley R."/>
            <person name="Clum A."/>
            <person name="Nolan M."/>
            <person name="Lipzen A."/>
            <person name="Salamov A."/>
            <person name="Henrissat B."/>
            <person name="Wiebenga A."/>
            <person name="De vries R.P."/>
            <person name="Grigoriev I.V."/>
            <person name="Mortensen U.H."/>
            <person name="Andersen M.R."/>
            <person name="Baker S.E."/>
        </authorList>
    </citation>
    <scope>NUCLEOTIDE SEQUENCE [LARGE SCALE GENOMIC DNA]</scope>
    <source>
        <strain evidence="7 8">CBS 707.79</strain>
    </source>
</reference>
<keyword evidence="2" id="KW-0378">Hydrolase</keyword>
<dbReference type="OrthoDB" id="10250282at2759"/>
<dbReference type="InterPro" id="IPR044149">
    <property type="entry name" value="Nitrilases_CHs"/>
</dbReference>
<evidence type="ECO:0000259" key="6">
    <source>
        <dbReference type="PROSITE" id="PS50263"/>
    </source>
</evidence>
<evidence type="ECO:0000256" key="1">
    <source>
        <dbReference type="ARBA" id="ARBA00008129"/>
    </source>
</evidence>
<comment type="catalytic activity">
    <reaction evidence="3">
        <text>a nitrile + 2 H2O = a carboxylate + NH4(+)</text>
        <dbReference type="Rhea" id="RHEA:21724"/>
        <dbReference type="ChEBI" id="CHEBI:15377"/>
        <dbReference type="ChEBI" id="CHEBI:18379"/>
        <dbReference type="ChEBI" id="CHEBI:28938"/>
        <dbReference type="ChEBI" id="CHEBI:29067"/>
        <dbReference type="EC" id="3.5.5.1"/>
    </reaction>
</comment>
<name>A0A319DQN2_9EURO</name>
<dbReference type="PROSITE" id="PS50263">
    <property type="entry name" value="CN_HYDROLASE"/>
    <property type="match status" value="1"/>
</dbReference>
<dbReference type="AlphaFoldDB" id="A0A319DQN2"/>
<organism evidence="7 8">
    <name type="scientific">Aspergillus ellipticus CBS 707.79</name>
    <dbReference type="NCBI Taxonomy" id="1448320"/>
    <lineage>
        <taxon>Eukaryota</taxon>
        <taxon>Fungi</taxon>
        <taxon>Dikarya</taxon>
        <taxon>Ascomycota</taxon>
        <taxon>Pezizomycotina</taxon>
        <taxon>Eurotiomycetes</taxon>
        <taxon>Eurotiomycetidae</taxon>
        <taxon>Eurotiales</taxon>
        <taxon>Aspergillaceae</taxon>
        <taxon>Aspergillus</taxon>
        <taxon>Aspergillus subgen. Circumdati</taxon>
    </lineage>
</organism>
<dbReference type="GO" id="GO:0016836">
    <property type="term" value="F:hydro-lyase activity"/>
    <property type="evidence" value="ECO:0007669"/>
    <property type="project" value="UniProtKB-ARBA"/>
</dbReference>
<gene>
    <name evidence="7" type="ORF">BO71DRAFT_415261</name>
</gene>
<comment type="similarity">
    <text evidence="1">Belongs to the carbon-nitrogen hydrolase superfamily. Nitrilase family.</text>
</comment>
<dbReference type="GO" id="GO:0000257">
    <property type="term" value="F:nitrilase activity"/>
    <property type="evidence" value="ECO:0007669"/>
    <property type="project" value="UniProtKB-EC"/>
</dbReference>
<dbReference type="VEuPathDB" id="FungiDB:BO71DRAFT_415261"/>
<accession>A0A319DQN2</accession>
<dbReference type="PANTHER" id="PTHR46044:SF14">
    <property type="entry name" value="ARYLACETONITRILASE"/>
    <property type="match status" value="1"/>
</dbReference>
<dbReference type="InterPro" id="IPR000132">
    <property type="entry name" value="Nitrilase/CN_hydratase_CS"/>
</dbReference>
<proteinExistence type="inferred from homology"/>
<dbReference type="InterPro" id="IPR036526">
    <property type="entry name" value="C-N_Hydrolase_sf"/>
</dbReference>
<dbReference type="EMBL" id="KZ825799">
    <property type="protein sequence ID" value="PYH99769.1"/>
    <property type="molecule type" value="Genomic_DNA"/>
</dbReference>
<feature type="active site" description="Proton acceptor" evidence="5">
    <location>
        <position position="40"/>
    </location>
</feature>